<keyword evidence="2" id="KW-0238">DNA-binding</keyword>
<dbReference type="GO" id="GO:0043565">
    <property type="term" value="F:sequence-specific DNA binding"/>
    <property type="evidence" value="ECO:0007669"/>
    <property type="project" value="InterPro"/>
</dbReference>
<organism evidence="5 6">
    <name type="scientific">Paenibacillus elgii</name>
    <dbReference type="NCBI Taxonomy" id="189691"/>
    <lineage>
        <taxon>Bacteria</taxon>
        <taxon>Bacillati</taxon>
        <taxon>Bacillota</taxon>
        <taxon>Bacilli</taxon>
        <taxon>Bacillales</taxon>
        <taxon>Paenibacillaceae</taxon>
        <taxon>Paenibacillus</taxon>
    </lineage>
</organism>
<gene>
    <name evidence="5" type="ORF">C8Z91_34755</name>
</gene>
<dbReference type="AlphaFoldDB" id="A0A2T6FRU4"/>
<dbReference type="PROSITE" id="PS01124">
    <property type="entry name" value="HTH_ARAC_FAMILY_2"/>
    <property type="match status" value="1"/>
</dbReference>
<accession>A0A2T6FRU4</accession>
<proteinExistence type="predicted"/>
<keyword evidence="1" id="KW-0805">Transcription regulation</keyword>
<reference evidence="5 6" key="1">
    <citation type="submission" date="2018-03" db="EMBL/GenBank/DDBJ databases">
        <title>Genome sequence of Paenibacillus elgii strain AC13 an antimicrobial compound producing bacteria.</title>
        <authorList>
            <person name="Kurokawa A.S."/>
            <person name="Araujo J.F."/>
            <person name="Costa R.A."/>
            <person name="Ortega D.B."/>
            <person name="Pires A.S."/>
            <person name="Pappas G.J.Jr."/>
            <person name="Franco O.L."/>
            <person name="Barreto C."/>
            <person name="Magalhaes B.S."/>
            <person name="Kruger R.H."/>
        </authorList>
    </citation>
    <scope>NUCLEOTIDE SEQUENCE [LARGE SCALE GENOMIC DNA]</scope>
    <source>
        <strain evidence="5 6">AC13</strain>
    </source>
</reference>
<feature type="domain" description="HTH araC/xylS-type" evidence="4">
    <location>
        <begin position="156"/>
        <end position="254"/>
    </location>
</feature>
<dbReference type="RefSeq" id="WP_108535212.1">
    <property type="nucleotide sequence ID" value="NZ_PYHP01000101.1"/>
</dbReference>
<dbReference type="InterPro" id="IPR020449">
    <property type="entry name" value="Tscrpt_reg_AraC-type_HTH"/>
</dbReference>
<dbReference type="SUPFAM" id="SSF46689">
    <property type="entry name" value="Homeodomain-like"/>
    <property type="match status" value="1"/>
</dbReference>
<dbReference type="PROSITE" id="PS00041">
    <property type="entry name" value="HTH_ARAC_FAMILY_1"/>
    <property type="match status" value="1"/>
</dbReference>
<name>A0A2T6FRU4_9BACL</name>
<dbReference type="InterPro" id="IPR018062">
    <property type="entry name" value="HTH_AraC-typ_CS"/>
</dbReference>
<evidence type="ECO:0000256" key="1">
    <source>
        <dbReference type="ARBA" id="ARBA00023015"/>
    </source>
</evidence>
<keyword evidence="3" id="KW-0804">Transcription</keyword>
<dbReference type="InterPro" id="IPR009057">
    <property type="entry name" value="Homeodomain-like_sf"/>
</dbReference>
<dbReference type="PRINTS" id="PR00032">
    <property type="entry name" value="HTHARAC"/>
</dbReference>
<sequence>MDCIIHSIVREEYITNSKFERCKENSNKIAFLESFGSIDLLIGDKPNVLHKDITFIGKMPQVKVHSEPVKIRAIFFEVNENFQRYNKGNFLINKNDLEFYKSIHRVKRIFSCKKLSLEIVQETTLNLSKILVSLEQQNKNCNQAKVPHGKIDSRLIIINRLLRMQYYKPLTLTYLAEVIGCNPVYLCNTYSKVFHVSPMKHLQVIRMEKAKNLLMQTNFSVQQVSESVGFISTSQFSTYFKRYTGLTPGAYRLEFKLQENLIGMVQDPLG</sequence>
<evidence type="ECO:0000259" key="4">
    <source>
        <dbReference type="PROSITE" id="PS01124"/>
    </source>
</evidence>
<protein>
    <recommendedName>
        <fullName evidence="4">HTH araC/xylS-type domain-containing protein</fullName>
    </recommendedName>
</protein>
<dbReference type="PANTHER" id="PTHR43280:SF2">
    <property type="entry name" value="HTH-TYPE TRANSCRIPTIONAL REGULATOR EXSA"/>
    <property type="match status" value="1"/>
</dbReference>
<dbReference type="Gene3D" id="1.10.10.60">
    <property type="entry name" value="Homeodomain-like"/>
    <property type="match status" value="2"/>
</dbReference>
<dbReference type="EMBL" id="PYHP01000101">
    <property type="protein sequence ID" value="PUA34628.1"/>
    <property type="molecule type" value="Genomic_DNA"/>
</dbReference>
<dbReference type="PANTHER" id="PTHR43280">
    <property type="entry name" value="ARAC-FAMILY TRANSCRIPTIONAL REGULATOR"/>
    <property type="match status" value="1"/>
</dbReference>
<evidence type="ECO:0000256" key="3">
    <source>
        <dbReference type="ARBA" id="ARBA00023163"/>
    </source>
</evidence>
<evidence type="ECO:0000256" key="2">
    <source>
        <dbReference type="ARBA" id="ARBA00023125"/>
    </source>
</evidence>
<dbReference type="GO" id="GO:0003700">
    <property type="term" value="F:DNA-binding transcription factor activity"/>
    <property type="evidence" value="ECO:0007669"/>
    <property type="project" value="InterPro"/>
</dbReference>
<dbReference type="Pfam" id="PF12833">
    <property type="entry name" value="HTH_18"/>
    <property type="match status" value="1"/>
</dbReference>
<dbReference type="Proteomes" id="UP000244184">
    <property type="component" value="Unassembled WGS sequence"/>
</dbReference>
<comment type="caution">
    <text evidence="5">The sequence shown here is derived from an EMBL/GenBank/DDBJ whole genome shotgun (WGS) entry which is preliminary data.</text>
</comment>
<evidence type="ECO:0000313" key="5">
    <source>
        <dbReference type="EMBL" id="PUA34628.1"/>
    </source>
</evidence>
<dbReference type="InterPro" id="IPR018060">
    <property type="entry name" value="HTH_AraC"/>
</dbReference>
<dbReference type="SMART" id="SM00342">
    <property type="entry name" value="HTH_ARAC"/>
    <property type="match status" value="1"/>
</dbReference>
<evidence type="ECO:0000313" key="6">
    <source>
        <dbReference type="Proteomes" id="UP000244184"/>
    </source>
</evidence>